<name>A0A8F8PKD3_9VIRU</name>
<dbReference type="EMBL" id="MZ420154">
    <property type="protein sequence ID" value="QYA18651.1"/>
    <property type="molecule type" value="Genomic_DNA"/>
</dbReference>
<reference evidence="1" key="1">
    <citation type="submission" date="2021-06" db="EMBL/GenBank/DDBJ databases">
        <authorList>
            <person name="Rolland C."/>
        </authorList>
    </citation>
    <scope>NUCLEOTIDE SEQUENCE</scope>
    <source>
        <strain evidence="1">347.936635</strain>
    </source>
</reference>
<sequence>MAYSVDTLISNTLQTGVISVAYNNTGNYLQTPVMFYNQRLDNVSIAGGSTVTVTSLPAGFFANDGDVLEVYVEGNTATVAGTTRFVRLNVCGSGYETFNLKANTGGLWRVTFSIARVNATRCDSNGIGSHADFISTFGNPNKNTSTSFNTASGNILLQFGGTNAGDVIVNMVRMRYISAQS</sequence>
<evidence type="ECO:0000313" key="1">
    <source>
        <dbReference type="EMBL" id="QYA18651.1"/>
    </source>
</evidence>
<gene>
    <name evidence="1" type="ORF">KOM_12_383</name>
</gene>
<organism evidence="1">
    <name type="scientific">Clandestinovirus</name>
    <dbReference type="NCBI Taxonomy" id="2831644"/>
    <lineage>
        <taxon>Viruses</taxon>
    </lineage>
</organism>
<protein>
    <submittedName>
        <fullName evidence="1">Uncharacterized protein</fullName>
    </submittedName>
</protein>
<proteinExistence type="predicted"/>
<accession>A0A8F8PKD3</accession>